<dbReference type="Gene3D" id="1.10.10.10">
    <property type="entry name" value="Winged helix-like DNA-binding domain superfamily/Winged helix DNA-binding domain"/>
    <property type="match status" value="1"/>
</dbReference>
<dbReference type="RefSeq" id="WP_340340771.1">
    <property type="nucleotide sequence ID" value="NZ_JBBKZT010000001.1"/>
</dbReference>
<gene>
    <name evidence="6" type="ORF">WKW82_03100</name>
</gene>
<dbReference type="InterPro" id="IPR029016">
    <property type="entry name" value="GAF-like_dom_sf"/>
</dbReference>
<dbReference type="Pfam" id="PF01614">
    <property type="entry name" value="IclR_C"/>
    <property type="match status" value="1"/>
</dbReference>
<protein>
    <submittedName>
        <fullName evidence="6">IclR family transcriptional regulator C-terminal domain-containing protein</fullName>
    </submittedName>
</protein>
<dbReference type="InterPro" id="IPR005471">
    <property type="entry name" value="Tscrpt_reg_IclR_N"/>
</dbReference>
<dbReference type="PROSITE" id="PS51077">
    <property type="entry name" value="HTH_ICLR"/>
    <property type="match status" value="1"/>
</dbReference>
<accession>A0ABU8WF70</accession>
<reference evidence="6 7" key="1">
    <citation type="submission" date="2024-03" db="EMBL/GenBank/DDBJ databases">
        <title>Novel species of the genus Variovorax.</title>
        <authorList>
            <person name="Liu Q."/>
            <person name="Xin Y.-H."/>
        </authorList>
    </citation>
    <scope>NUCLEOTIDE SEQUENCE [LARGE SCALE GENOMIC DNA]</scope>
    <source>
        <strain evidence="6 7">KACC 18900</strain>
    </source>
</reference>
<evidence type="ECO:0000313" key="6">
    <source>
        <dbReference type="EMBL" id="MEJ8845614.1"/>
    </source>
</evidence>
<evidence type="ECO:0000256" key="1">
    <source>
        <dbReference type="ARBA" id="ARBA00023015"/>
    </source>
</evidence>
<dbReference type="Pfam" id="PF09339">
    <property type="entry name" value="HTH_IclR"/>
    <property type="match status" value="1"/>
</dbReference>
<evidence type="ECO:0000313" key="7">
    <source>
        <dbReference type="Proteomes" id="UP001385892"/>
    </source>
</evidence>
<organism evidence="6 7">
    <name type="scientific">Variovorax rhizosphaerae</name>
    <dbReference type="NCBI Taxonomy" id="1836200"/>
    <lineage>
        <taxon>Bacteria</taxon>
        <taxon>Pseudomonadati</taxon>
        <taxon>Pseudomonadota</taxon>
        <taxon>Betaproteobacteria</taxon>
        <taxon>Burkholderiales</taxon>
        <taxon>Comamonadaceae</taxon>
        <taxon>Variovorax</taxon>
    </lineage>
</organism>
<keyword evidence="1" id="KW-0805">Transcription regulation</keyword>
<keyword evidence="3" id="KW-0804">Transcription</keyword>
<comment type="caution">
    <text evidence="6">The sequence shown here is derived from an EMBL/GenBank/DDBJ whole genome shotgun (WGS) entry which is preliminary data.</text>
</comment>
<dbReference type="PROSITE" id="PS51078">
    <property type="entry name" value="ICLR_ED"/>
    <property type="match status" value="1"/>
</dbReference>
<feature type="domain" description="HTH iclR-type" evidence="4">
    <location>
        <begin position="15"/>
        <end position="77"/>
    </location>
</feature>
<keyword evidence="7" id="KW-1185">Reference proteome</keyword>
<dbReference type="InterPro" id="IPR050707">
    <property type="entry name" value="HTH_MetabolicPath_Reg"/>
</dbReference>
<dbReference type="PANTHER" id="PTHR30136:SF39">
    <property type="entry name" value="TRANSCRIPTIONAL REGULATORY PROTEIN"/>
    <property type="match status" value="1"/>
</dbReference>
<evidence type="ECO:0000256" key="2">
    <source>
        <dbReference type="ARBA" id="ARBA00023125"/>
    </source>
</evidence>
<evidence type="ECO:0000259" key="5">
    <source>
        <dbReference type="PROSITE" id="PS51078"/>
    </source>
</evidence>
<proteinExistence type="predicted"/>
<dbReference type="SMART" id="SM00346">
    <property type="entry name" value="HTH_ICLR"/>
    <property type="match status" value="1"/>
</dbReference>
<feature type="domain" description="IclR-ED" evidence="5">
    <location>
        <begin position="75"/>
        <end position="258"/>
    </location>
</feature>
<dbReference type="Gene3D" id="3.30.450.40">
    <property type="match status" value="1"/>
</dbReference>
<name>A0ABU8WF70_9BURK</name>
<keyword evidence="2" id="KW-0238">DNA-binding</keyword>
<dbReference type="Proteomes" id="UP001385892">
    <property type="component" value="Unassembled WGS sequence"/>
</dbReference>
<dbReference type="PANTHER" id="PTHR30136">
    <property type="entry name" value="HELIX-TURN-HELIX TRANSCRIPTIONAL REGULATOR, ICLR FAMILY"/>
    <property type="match status" value="1"/>
</dbReference>
<sequence length="258" mass="26926">MGTTGEDATLGDEGVRALQRGLAVLDCILGGPRTGVRVVELMRSCELGRATVYRVLATLIACGYVARNGRFHYVRGARLEASAAAPVDNLASRLGPVLQRISEITEDAAFAVVREGTQSHCIARHIGTFPVQVLTVQVGRRQPLGVGAAGLALLASIAPEEAGVIIDANAAALAAYGGMTSKRLHLLLKATRERGWSVVGNHVVDDTLGVGIPVPGSGGQSVAAISVAAPLQRMSQARQHFIVNTMRSTLKALVPKGL</sequence>
<dbReference type="SUPFAM" id="SSF46785">
    <property type="entry name" value="Winged helix' DNA-binding domain"/>
    <property type="match status" value="1"/>
</dbReference>
<dbReference type="EMBL" id="JBBKZT010000001">
    <property type="protein sequence ID" value="MEJ8845614.1"/>
    <property type="molecule type" value="Genomic_DNA"/>
</dbReference>
<dbReference type="InterPro" id="IPR036390">
    <property type="entry name" value="WH_DNA-bd_sf"/>
</dbReference>
<dbReference type="InterPro" id="IPR036388">
    <property type="entry name" value="WH-like_DNA-bd_sf"/>
</dbReference>
<dbReference type="SUPFAM" id="SSF55781">
    <property type="entry name" value="GAF domain-like"/>
    <property type="match status" value="1"/>
</dbReference>
<evidence type="ECO:0000256" key="3">
    <source>
        <dbReference type="ARBA" id="ARBA00023163"/>
    </source>
</evidence>
<dbReference type="InterPro" id="IPR014757">
    <property type="entry name" value="Tscrpt_reg_IclR_C"/>
</dbReference>
<evidence type="ECO:0000259" key="4">
    <source>
        <dbReference type="PROSITE" id="PS51077"/>
    </source>
</evidence>